<dbReference type="Proteomes" id="UP000470875">
    <property type="component" value="Unassembled WGS sequence"/>
</dbReference>
<feature type="domain" description="AAA+ ATPase" evidence="6">
    <location>
        <begin position="222"/>
        <end position="369"/>
    </location>
</feature>
<dbReference type="GO" id="GO:0005524">
    <property type="term" value="F:ATP binding"/>
    <property type="evidence" value="ECO:0007669"/>
    <property type="project" value="UniProtKB-KW"/>
</dbReference>
<gene>
    <name evidence="7" type="primary">arc</name>
    <name evidence="7" type="ORF">FYJ24_04335</name>
</gene>
<dbReference type="RefSeq" id="WP_154543934.1">
    <property type="nucleotide sequence ID" value="NZ_VULO01000004.1"/>
</dbReference>
<evidence type="ECO:0000259" key="6">
    <source>
        <dbReference type="SMART" id="SM00382"/>
    </source>
</evidence>
<dbReference type="SUPFAM" id="SSF52540">
    <property type="entry name" value="P-loop containing nucleoside triphosphate hydrolases"/>
    <property type="match status" value="1"/>
</dbReference>
<reference evidence="7 8" key="1">
    <citation type="submission" date="2019-08" db="EMBL/GenBank/DDBJ databases">
        <title>In-depth cultivation of the pig gut microbiome towards novel bacterial diversity and tailored functional studies.</title>
        <authorList>
            <person name="Wylensek D."/>
            <person name="Hitch T.C.A."/>
            <person name="Clavel T."/>
        </authorList>
    </citation>
    <scope>NUCLEOTIDE SEQUENCE [LARGE SCALE GENOMIC DNA]</scope>
    <source>
        <strain evidence="7 8">WB03_NA08</strain>
    </source>
</reference>
<dbReference type="GO" id="GO:0000502">
    <property type="term" value="C:proteasome complex"/>
    <property type="evidence" value="ECO:0007669"/>
    <property type="project" value="UniProtKB-KW"/>
</dbReference>
<dbReference type="InterPro" id="IPR012340">
    <property type="entry name" value="NA-bd_OB-fold"/>
</dbReference>
<proteinExistence type="inferred from homology"/>
<keyword evidence="3 5" id="KW-0175">Coiled coil</keyword>
<dbReference type="Gene3D" id="3.40.50.300">
    <property type="entry name" value="P-loop containing nucleotide triphosphate hydrolases"/>
    <property type="match status" value="1"/>
</dbReference>
<dbReference type="Pfam" id="PF00004">
    <property type="entry name" value="AAA"/>
    <property type="match status" value="1"/>
</dbReference>
<evidence type="ECO:0000313" key="7">
    <source>
        <dbReference type="EMBL" id="MSS84005.1"/>
    </source>
</evidence>
<evidence type="ECO:0000313" key="8">
    <source>
        <dbReference type="Proteomes" id="UP000470875"/>
    </source>
</evidence>
<evidence type="ECO:0000256" key="1">
    <source>
        <dbReference type="ARBA" id="ARBA00022741"/>
    </source>
</evidence>
<dbReference type="AlphaFoldDB" id="A0A6N7W3Y1"/>
<dbReference type="InterPro" id="IPR041626">
    <property type="entry name" value="Prot_ATP_ID_OB_N"/>
</dbReference>
<evidence type="ECO:0000256" key="3">
    <source>
        <dbReference type="ARBA" id="ARBA00023054"/>
    </source>
</evidence>
<dbReference type="InterPro" id="IPR050168">
    <property type="entry name" value="AAA_ATPase_domain"/>
</dbReference>
<sequence>MTEADDTQRINSMRLEVANLKEKNERLSRALMTARDQIGGLQEQIERISKPPATLATLVSADEKTGEVEAVVGTRIMRLTTAPNFDFDGAVVGQQIRIDDQLIAVAPAGFARTGTLASVLELVGDDRALVGADAGQEHLLRLAGPLRSGVLKPGDTVSVDLRSGFALERLTRSHVEQLFAPEIPDVSYDDIGGLDSQIELVRDAIELPFRHPELYRDYGLRPPRGILLYGPPGCGKTLIAKAVARSLSTNSDRQTYFISIKGPELLNKYVGETERHIRAIFARARDLATQDVPVVIFFDEIEALFRTRGTGISSDVETMIVPQLLAEMDGVESLDNVVVIGASNRADMIDPAVLRPGRLDVRVRIERPSRRQARDIFAKYLTADLPISSQLVERAGSREGAVKMMIEAALDRLYATDSSTALFDLHLAGGGTRRVFLADLVSGAMIAGTVERAKKRAIKDALTGDGNGISTHHILEGVGEEIQESTDLAATTTPDEWARTVGLRGQEVLRVIPLEEKQ</sequence>
<dbReference type="Gene3D" id="1.10.8.60">
    <property type="match status" value="1"/>
</dbReference>
<dbReference type="InterPro" id="IPR003593">
    <property type="entry name" value="AAA+_ATPase"/>
</dbReference>
<dbReference type="Gene3D" id="1.20.5.170">
    <property type="match status" value="1"/>
</dbReference>
<evidence type="ECO:0000256" key="5">
    <source>
        <dbReference type="SAM" id="Coils"/>
    </source>
</evidence>
<keyword evidence="1 4" id="KW-0547">Nucleotide-binding</keyword>
<accession>A0A6N7W3Y1</accession>
<dbReference type="Pfam" id="PF17758">
    <property type="entry name" value="Prot_ATP_ID_OB_N"/>
    <property type="match status" value="1"/>
</dbReference>
<dbReference type="InterPro" id="IPR032501">
    <property type="entry name" value="Prot_ATP_ID_OB_2nd"/>
</dbReference>
<dbReference type="GO" id="GO:0010498">
    <property type="term" value="P:proteasomal protein catabolic process"/>
    <property type="evidence" value="ECO:0007669"/>
    <property type="project" value="InterPro"/>
</dbReference>
<dbReference type="InterPro" id="IPR022482">
    <property type="entry name" value="Proteasome_ATPase"/>
</dbReference>
<comment type="caution">
    <text evidence="7">The sequence shown here is derived from an EMBL/GenBank/DDBJ whole genome shotgun (WGS) entry which is preliminary data.</text>
</comment>
<keyword evidence="7" id="KW-0647">Proteasome</keyword>
<keyword evidence="2 4" id="KW-0067">ATP-binding</keyword>
<dbReference type="PANTHER" id="PTHR23077:SF144">
    <property type="entry name" value="PROTEASOME-ASSOCIATED ATPASE"/>
    <property type="match status" value="1"/>
</dbReference>
<dbReference type="Gene3D" id="2.40.50.140">
    <property type="entry name" value="Nucleic acid-binding proteins"/>
    <property type="match status" value="2"/>
</dbReference>
<dbReference type="FunFam" id="3.40.50.300:FF:001025">
    <property type="entry name" value="ATPase family, AAA domain-containing 2B"/>
    <property type="match status" value="1"/>
</dbReference>
<dbReference type="EMBL" id="VULO01000004">
    <property type="protein sequence ID" value="MSS84005.1"/>
    <property type="molecule type" value="Genomic_DNA"/>
</dbReference>
<evidence type="ECO:0000256" key="4">
    <source>
        <dbReference type="RuleBase" id="RU003651"/>
    </source>
</evidence>
<organism evidence="7 8">
    <name type="scientific">Scrofimicrobium canadense</name>
    <dbReference type="NCBI Taxonomy" id="2652290"/>
    <lineage>
        <taxon>Bacteria</taxon>
        <taxon>Bacillati</taxon>
        <taxon>Actinomycetota</taxon>
        <taxon>Actinomycetes</taxon>
        <taxon>Actinomycetales</taxon>
        <taxon>Actinomycetaceae</taxon>
        <taxon>Scrofimicrobium</taxon>
    </lineage>
</organism>
<feature type="coiled-coil region" evidence="5">
    <location>
        <begin position="10"/>
        <end position="44"/>
    </location>
</feature>
<dbReference type="PROSITE" id="PS00674">
    <property type="entry name" value="AAA"/>
    <property type="match status" value="1"/>
</dbReference>
<dbReference type="InterPro" id="IPR027417">
    <property type="entry name" value="P-loop_NTPase"/>
</dbReference>
<comment type="similarity">
    <text evidence="4">Belongs to the AAA ATPase family.</text>
</comment>
<dbReference type="NCBIfam" id="TIGR03689">
    <property type="entry name" value="pup_AAA"/>
    <property type="match status" value="1"/>
</dbReference>
<dbReference type="InterPro" id="IPR003959">
    <property type="entry name" value="ATPase_AAA_core"/>
</dbReference>
<name>A0A6N7W3Y1_9ACTO</name>
<dbReference type="GO" id="GO:0016887">
    <property type="term" value="F:ATP hydrolysis activity"/>
    <property type="evidence" value="ECO:0007669"/>
    <property type="project" value="InterPro"/>
</dbReference>
<protein>
    <submittedName>
        <fullName evidence="7">Proteasome ATPase</fullName>
    </submittedName>
</protein>
<dbReference type="InterPro" id="IPR003960">
    <property type="entry name" value="ATPase_AAA_CS"/>
</dbReference>
<evidence type="ECO:0000256" key="2">
    <source>
        <dbReference type="ARBA" id="ARBA00022840"/>
    </source>
</evidence>
<keyword evidence="8" id="KW-1185">Reference proteome</keyword>
<dbReference type="GO" id="GO:0019941">
    <property type="term" value="P:modification-dependent protein catabolic process"/>
    <property type="evidence" value="ECO:0007669"/>
    <property type="project" value="InterPro"/>
</dbReference>
<dbReference type="Pfam" id="PF16450">
    <property type="entry name" value="Prot_ATP_ID_OB_C"/>
    <property type="match status" value="1"/>
</dbReference>
<dbReference type="SMART" id="SM00382">
    <property type="entry name" value="AAA"/>
    <property type="match status" value="1"/>
</dbReference>
<dbReference type="PANTHER" id="PTHR23077">
    <property type="entry name" value="AAA-FAMILY ATPASE"/>
    <property type="match status" value="1"/>
</dbReference>